<proteinExistence type="inferred from homology"/>
<dbReference type="InterPro" id="IPR057739">
    <property type="entry name" value="Glyco_hydro_29_N"/>
</dbReference>
<name>A0A5M8NYF5_9BACT</name>
<dbReference type="AlphaFoldDB" id="A0A5M8NYF5"/>
<evidence type="ECO:0000256" key="3">
    <source>
        <dbReference type="ARBA" id="ARBA00012662"/>
    </source>
</evidence>
<dbReference type="Pfam" id="PF01120">
    <property type="entry name" value="Alpha_L_fucos"/>
    <property type="match status" value="1"/>
</dbReference>
<keyword evidence="4" id="KW-0732">Signal</keyword>
<keyword evidence="6" id="KW-0326">Glycosidase</keyword>
<dbReference type="GO" id="GO:0016139">
    <property type="term" value="P:glycoside catabolic process"/>
    <property type="evidence" value="ECO:0007669"/>
    <property type="project" value="TreeGrafter"/>
</dbReference>
<comment type="similarity">
    <text evidence="2">Belongs to the glycosyl hydrolase 29 family.</text>
</comment>
<dbReference type="InterPro" id="IPR000933">
    <property type="entry name" value="Glyco_hydro_29"/>
</dbReference>
<dbReference type="SMART" id="SM00812">
    <property type="entry name" value="Alpha_L_fucos"/>
    <property type="match status" value="1"/>
</dbReference>
<comment type="caution">
    <text evidence="8">The sequence shown here is derived from an EMBL/GenBank/DDBJ whole genome shotgun (WGS) entry which is preliminary data.</text>
</comment>
<comment type="function">
    <text evidence="1">Alpha-L-fucosidase is responsible for hydrolyzing the alpha-1,6-linked fucose joined to the reducing-end N-acetylglucosamine of the carbohydrate moieties of glycoproteins.</text>
</comment>
<dbReference type="PANTHER" id="PTHR10030">
    <property type="entry name" value="ALPHA-L-FUCOSIDASE"/>
    <property type="match status" value="1"/>
</dbReference>
<evidence type="ECO:0000256" key="6">
    <source>
        <dbReference type="ARBA" id="ARBA00023295"/>
    </source>
</evidence>
<dbReference type="InterPro" id="IPR017853">
    <property type="entry name" value="GH"/>
</dbReference>
<dbReference type="GO" id="GO:0005764">
    <property type="term" value="C:lysosome"/>
    <property type="evidence" value="ECO:0007669"/>
    <property type="project" value="TreeGrafter"/>
</dbReference>
<gene>
    <name evidence="8" type="ORF">EZS26_003259</name>
</gene>
<dbReference type="PANTHER" id="PTHR10030:SF37">
    <property type="entry name" value="ALPHA-L-FUCOSIDASE-RELATED"/>
    <property type="match status" value="1"/>
</dbReference>
<dbReference type="InterPro" id="IPR016286">
    <property type="entry name" value="FUC_metazoa-typ"/>
</dbReference>
<evidence type="ECO:0000256" key="4">
    <source>
        <dbReference type="ARBA" id="ARBA00022729"/>
    </source>
</evidence>
<evidence type="ECO:0000313" key="9">
    <source>
        <dbReference type="Proteomes" id="UP000324575"/>
    </source>
</evidence>
<sequence>MERRDFFKTLSSGVLASSFTPFVTPLFAGETVDQTVSDSGILRFGDGRDWIFDKRFGMFVHWGLYAIPAWHEQHQWRARMERAEYVKYAEQWNPEKFNPEEWLDLLQEIGMEYLCFTTKHHDGFCMWDTRQTSFNVMNTPYKRDIVGMLADACHKRNIPLCLYYSIADWNQLNYPNQGRHHELPPQPGDSPDWDKYLDFLKAQVRELCTNYGTIHGFWWDMNVPQHKDTAINTMIRRLQPLAVINNRGFDEGDFGTPERDYEADDKVAFSRLTEANQAVGMESWGYRADEDYYTDRHLIRSIDRYLCRDANYLLNVGPRADGLIAPDNAETLQRIGKWYHSVRESLKGVQPASWLTDNRNVMLTQKGKTVYVHLNKDPQGNSVKLPPIHVMPESAVLLNDGRPVETVVNLTPADHASQKPVLRLQNLPVNEMTNTVLVVKLEFETLPEQKAQTKDTEKDILEK</sequence>
<dbReference type="PIRSF" id="PIRSF001092">
    <property type="entry name" value="Alpha-L-fucosidase"/>
    <property type="match status" value="1"/>
</dbReference>
<dbReference type="Gene3D" id="3.20.20.80">
    <property type="entry name" value="Glycosidases"/>
    <property type="match status" value="1"/>
</dbReference>
<accession>A0A5M8NYF5</accession>
<dbReference type="EMBL" id="SNRX01000064">
    <property type="protein sequence ID" value="KAA6300599.1"/>
    <property type="molecule type" value="Genomic_DNA"/>
</dbReference>
<evidence type="ECO:0000256" key="1">
    <source>
        <dbReference type="ARBA" id="ARBA00004071"/>
    </source>
</evidence>
<protein>
    <recommendedName>
        <fullName evidence="3">alpha-L-fucosidase</fullName>
        <ecNumber evidence="3">3.2.1.51</ecNumber>
    </recommendedName>
</protein>
<evidence type="ECO:0000313" key="8">
    <source>
        <dbReference type="EMBL" id="KAA6300599.1"/>
    </source>
</evidence>
<evidence type="ECO:0000256" key="2">
    <source>
        <dbReference type="ARBA" id="ARBA00007951"/>
    </source>
</evidence>
<evidence type="ECO:0000259" key="7">
    <source>
        <dbReference type="Pfam" id="PF01120"/>
    </source>
</evidence>
<dbReference type="EC" id="3.2.1.51" evidence="3"/>
<keyword evidence="5" id="KW-0378">Hydrolase</keyword>
<reference evidence="8 9" key="1">
    <citation type="submission" date="2019-03" db="EMBL/GenBank/DDBJ databases">
        <title>Single cell metagenomics reveals metabolic interactions within the superorganism composed of flagellate Streblomastix strix and complex community of Bacteroidetes bacteria on its surface.</title>
        <authorList>
            <person name="Treitli S.C."/>
            <person name="Kolisko M."/>
            <person name="Husnik F."/>
            <person name="Keeling P."/>
            <person name="Hampl V."/>
        </authorList>
    </citation>
    <scope>NUCLEOTIDE SEQUENCE [LARGE SCALE GENOMIC DNA]</scope>
    <source>
        <strain evidence="8">St1</strain>
    </source>
</reference>
<dbReference type="Proteomes" id="UP000324575">
    <property type="component" value="Unassembled WGS sequence"/>
</dbReference>
<feature type="domain" description="Glycoside hydrolase family 29 N-terminal" evidence="7">
    <location>
        <begin position="49"/>
        <end position="340"/>
    </location>
</feature>
<organism evidence="8 9">
    <name type="scientific">Candidatus Ordinivivax streblomastigis</name>
    <dbReference type="NCBI Taxonomy" id="2540710"/>
    <lineage>
        <taxon>Bacteria</taxon>
        <taxon>Pseudomonadati</taxon>
        <taxon>Bacteroidota</taxon>
        <taxon>Bacteroidia</taxon>
        <taxon>Bacteroidales</taxon>
        <taxon>Candidatus Ordinivivax</taxon>
    </lineage>
</organism>
<dbReference type="GO" id="GO:0004560">
    <property type="term" value="F:alpha-L-fucosidase activity"/>
    <property type="evidence" value="ECO:0007669"/>
    <property type="project" value="InterPro"/>
</dbReference>
<dbReference type="PRINTS" id="PR00741">
    <property type="entry name" value="GLHYDRLASE29"/>
</dbReference>
<evidence type="ECO:0000256" key="5">
    <source>
        <dbReference type="ARBA" id="ARBA00022801"/>
    </source>
</evidence>
<dbReference type="GO" id="GO:0006004">
    <property type="term" value="P:fucose metabolic process"/>
    <property type="evidence" value="ECO:0007669"/>
    <property type="project" value="InterPro"/>
</dbReference>
<dbReference type="SUPFAM" id="SSF51445">
    <property type="entry name" value="(Trans)glycosidases"/>
    <property type="match status" value="1"/>
</dbReference>